<proteinExistence type="predicted"/>
<comment type="caution">
    <text evidence="1">The sequence shown here is derived from an EMBL/GenBank/DDBJ whole genome shotgun (WGS) entry which is preliminary data.</text>
</comment>
<keyword evidence="2" id="KW-1185">Reference proteome</keyword>
<dbReference type="PATRIC" id="fig|457404.5.peg.568"/>
<gene>
    <name evidence="1" type="ORF">HMPREF0402_00694</name>
</gene>
<organism evidence="1 2">
    <name type="scientific">Fusobacterium ulcerans 12-1B</name>
    <dbReference type="NCBI Taxonomy" id="457404"/>
    <lineage>
        <taxon>Bacteria</taxon>
        <taxon>Fusobacteriati</taxon>
        <taxon>Fusobacteriota</taxon>
        <taxon>Fusobacteriia</taxon>
        <taxon>Fusobacteriales</taxon>
        <taxon>Fusobacteriaceae</taxon>
        <taxon>Fusobacterium</taxon>
    </lineage>
</organism>
<dbReference type="BioCyc" id="FSP457404-HMP:GTSQ-696-MONOMER"/>
<protein>
    <submittedName>
        <fullName evidence="1">Uncharacterized protein</fullName>
    </submittedName>
</protein>
<sequence length="112" mass="13370">MLEKIELIHYNFDFHCVQHFIFNANIIGFTTIKFTKQKVFQFTALPENNKDFSNYINAMPGRKEVIFYLDGTKYYAELGYQVEKNQINLGIVKEFYEYHYDKQQIIDFGISS</sequence>
<dbReference type="Proteomes" id="UP000003233">
    <property type="component" value="Unassembled WGS sequence"/>
</dbReference>
<dbReference type="EMBL" id="AGWJ02000002">
    <property type="protein sequence ID" value="EHO83676.1"/>
    <property type="molecule type" value="Genomic_DNA"/>
</dbReference>
<evidence type="ECO:0000313" key="1">
    <source>
        <dbReference type="EMBL" id="EHO83676.1"/>
    </source>
</evidence>
<accession>H1PQK1</accession>
<dbReference type="RefSeq" id="WP_008696075.1">
    <property type="nucleotide sequence ID" value="NZ_KE161007.1"/>
</dbReference>
<dbReference type="AlphaFoldDB" id="H1PQK1"/>
<evidence type="ECO:0000313" key="2">
    <source>
        <dbReference type="Proteomes" id="UP000003233"/>
    </source>
</evidence>
<reference evidence="1 2" key="1">
    <citation type="submission" date="2012-07" db="EMBL/GenBank/DDBJ databases">
        <title>The Genome Sequence of Fusobacterium ulcerans 12_1B.</title>
        <authorList>
            <consortium name="The Broad Institute Genome Sequencing Platform"/>
            <person name="Earl A."/>
            <person name="Ward D."/>
            <person name="Feldgarden M."/>
            <person name="Gevers D."/>
            <person name="Strauss J."/>
            <person name="Ambrose C.E."/>
            <person name="Allen-Vercoe E."/>
            <person name="Walker B."/>
            <person name="Young S.K."/>
            <person name="Zeng Q."/>
            <person name="Gargeya S."/>
            <person name="Fitzgerald M."/>
            <person name="Haas B."/>
            <person name="Abouelleil A."/>
            <person name="Alvarado L."/>
            <person name="Arachchi H.M."/>
            <person name="Berlin A.M."/>
            <person name="Chapman S.B."/>
            <person name="Goldberg J."/>
            <person name="Griggs A."/>
            <person name="Gujja S."/>
            <person name="Hansen M."/>
            <person name="Howarth C."/>
            <person name="Imamovic A."/>
            <person name="Larimer J."/>
            <person name="McCowen C."/>
            <person name="Montmayeur A."/>
            <person name="Murphy C."/>
            <person name="Neiman D."/>
            <person name="Pearson M."/>
            <person name="Priest M."/>
            <person name="Roberts A."/>
            <person name="Saif S."/>
            <person name="Shea T."/>
            <person name="Sisk P."/>
            <person name="Sykes S."/>
            <person name="Wortman J."/>
            <person name="Nusbaum C."/>
            <person name="Birren B."/>
        </authorList>
    </citation>
    <scope>NUCLEOTIDE SEQUENCE [LARGE SCALE GENOMIC DNA]</scope>
    <source>
        <strain evidence="1 2">12_1B</strain>
    </source>
</reference>
<name>H1PQK1_9FUSO</name>
<dbReference type="HOGENOM" id="CLU_2142278_0_0_0"/>